<protein>
    <submittedName>
        <fullName evidence="1">Uncharacterized protein</fullName>
    </submittedName>
</protein>
<keyword evidence="3" id="KW-1185">Reference proteome</keyword>
<accession>A0A816BCD4</accession>
<dbReference type="OrthoDB" id="10056142at2759"/>
<gene>
    <name evidence="1" type="ORF">GPM918_LOCUS42836</name>
    <name evidence="2" type="ORF">SRO942_LOCUS44172</name>
</gene>
<sequence>IFRLSLESFKFMENSKQTLLTDMYASNCTTTTTAVTIRSLESFVLVWLDRNMDKTDDNLKSKRQLRRIVNCLKTFDNADRCINYILDIKDEQIFLIVSGSLAEQIVPLIEQVPQLQ</sequence>
<evidence type="ECO:0000313" key="3">
    <source>
        <dbReference type="Proteomes" id="UP000663829"/>
    </source>
</evidence>
<comment type="caution">
    <text evidence="1">The sequence shown here is derived from an EMBL/GenBank/DDBJ whole genome shotgun (WGS) entry which is preliminary data.</text>
</comment>
<organism evidence="1 3">
    <name type="scientific">Didymodactylos carnosus</name>
    <dbReference type="NCBI Taxonomy" id="1234261"/>
    <lineage>
        <taxon>Eukaryota</taxon>
        <taxon>Metazoa</taxon>
        <taxon>Spiralia</taxon>
        <taxon>Gnathifera</taxon>
        <taxon>Rotifera</taxon>
        <taxon>Eurotatoria</taxon>
        <taxon>Bdelloidea</taxon>
        <taxon>Philodinida</taxon>
        <taxon>Philodinidae</taxon>
        <taxon>Didymodactylos</taxon>
    </lineage>
</organism>
<feature type="non-terminal residue" evidence="1">
    <location>
        <position position="1"/>
    </location>
</feature>
<dbReference type="Proteomes" id="UP000681722">
    <property type="component" value="Unassembled WGS sequence"/>
</dbReference>
<proteinExistence type="predicted"/>
<dbReference type="EMBL" id="CAJOBC010103748">
    <property type="protein sequence ID" value="CAF4487788.1"/>
    <property type="molecule type" value="Genomic_DNA"/>
</dbReference>
<dbReference type="EMBL" id="CAJNOQ010037139">
    <property type="protein sequence ID" value="CAF1607270.1"/>
    <property type="molecule type" value="Genomic_DNA"/>
</dbReference>
<evidence type="ECO:0000313" key="1">
    <source>
        <dbReference type="EMBL" id="CAF1607270.1"/>
    </source>
</evidence>
<dbReference type="Proteomes" id="UP000663829">
    <property type="component" value="Unassembled WGS sequence"/>
</dbReference>
<evidence type="ECO:0000313" key="2">
    <source>
        <dbReference type="EMBL" id="CAF4487788.1"/>
    </source>
</evidence>
<dbReference type="AlphaFoldDB" id="A0A816BCD4"/>
<name>A0A816BCD4_9BILA</name>
<reference evidence="1" key="1">
    <citation type="submission" date="2021-02" db="EMBL/GenBank/DDBJ databases">
        <authorList>
            <person name="Nowell W R."/>
        </authorList>
    </citation>
    <scope>NUCLEOTIDE SEQUENCE</scope>
</reference>